<dbReference type="InterPro" id="IPR003661">
    <property type="entry name" value="HisK_dim/P_dom"/>
</dbReference>
<dbReference type="SUPFAM" id="SSF47384">
    <property type="entry name" value="Homodimeric domain of signal transducing histidine kinase"/>
    <property type="match status" value="1"/>
</dbReference>
<dbReference type="NCBIfam" id="TIGR00229">
    <property type="entry name" value="sensory_box"/>
    <property type="match status" value="1"/>
</dbReference>
<evidence type="ECO:0000259" key="12">
    <source>
        <dbReference type="PROSITE" id="PS50113"/>
    </source>
</evidence>
<comment type="function">
    <text evidence="7">May play the central regulatory role in sporulation. It may be an element of the effector pathway responsible for the activation of sporulation genes in response to nutritional stress. Spo0A may act in concert with spo0H (a sigma factor) to control the expression of some genes that are critical to the sporulation process.</text>
</comment>
<feature type="domain" description="Response regulatory" evidence="10">
    <location>
        <begin position="1619"/>
        <end position="1740"/>
    </location>
</feature>
<dbReference type="CDD" id="cd16922">
    <property type="entry name" value="HATPase_EvgS-ArcB-TorS-like"/>
    <property type="match status" value="1"/>
</dbReference>
<feature type="domain" description="Response regulatory" evidence="10">
    <location>
        <begin position="6"/>
        <end position="123"/>
    </location>
</feature>
<evidence type="ECO:0000259" key="14">
    <source>
        <dbReference type="PROSITE" id="PS50887"/>
    </source>
</evidence>
<dbReference type="PROSITE" id="PS50883">
    <property type="entry name" value="EAL"/>
    <property type="match status" value="1"/>
</dbReference>
<dbReference type="RefSeq" id="WP_109708443.1">
    <property type="nucleotide sequence ID" value="NZ_QGDS01000001.1"/>
</dbReference>
<dbReference type="PROSITE" id="PS50109">
    <property type="entry name" value="HIS_KIN"/>
    <property type="match status" value="1"/>
</dbReference>
<dbReference type="SUPFAM" id="SSF55874">
    <property type="entry name" value="ATPase domain of HSP90 chaperone/DNA topoisomerase II/histidine kinase"/>
    <property type="match status" value="1"/>
</dbReference>
<dbReference type="SMART" id="SM00387">
    <property type="entry name" value="HATPase_c"/>
    <property type="match status" value="1"/>
</dbReference>
<dbReference type="CDD" id="cd00130">
    <property type="entry name" value="PAS"/>
    <property type="match status" value="2"/>
</dbReference>
<dbReference type="SMART" id="SM00388">
    <property type="entry name" value="HisKA"/>
    <property type="match status" value="1"/>
</dbReference>
<keyword evidence="6" id="KW-0902">Two-component regulatory system</keyword>
<dbReference type="Pfam" id="PF00563">
    <property type="entry name" value="EAL"/>
    <property type="match status" value="1"/>
</dbReference>
<dbReference type="NCBIfam" id="TIGR00254">
    <property type="entry name" value="GGDEF"/>
    <property type="match status" value="1"/>
</dbReference>
<dbReference type="InterPro" id="IPR004358">
    <property type="entry name" value="Sig_transdc_His_kin-like_C"/>
</dbReference>
<dbReference type="PANTHER" id="PTHR45339:SF1">
    <property type="entry name" value="HYBRID SIGNAL TRANSDUCTION HISTIDINE KINASE J"/>
    <property type="match status" value="1"/>
</dbReference>
<sequence>MFSRRKILVVEDNELNRKMLCDILSPVYDVLEAENGQKALDILKEYGEGLSLILLDIVMPVMDGYTFLSVMKADSAYSSIPVIVTTQNDGEADEIAALSYGASDFVAKPYRPLIILHRVASIINLRETASMMNMMQYDRLSGLYSKEFFYQKVKTILMSNPGIHYDIVCSDIENFKLINDVFGVSTGDKLLCTVAEVYKESREYNGICGRLNADRFACLVERRRNYTNAMFQEKIEKISKKMELSSIVMKWGIYTIENYTVPVDQMCDRALLAAQSIKGQYGKYFAEYDDKLRDLLLKEQAITDSMESALQQNQFKVYLQPKYRIKDGLMVGAEALVRWNHPKWGIQSPVKFIPLFEKNGFITKLDQFVWEKACAFMREWDDKGYTPISVSVNVSRADIYNADITDILTGIIQKYGLPPSRLHLEITESAYTENPKQIIDTVAHLRELGFIIEMDDFGTGYSSLNMLNEMPIDLLKLDMKFIQNETAKSDSKGILQFIINLARWMNLGVVAEGVETKEQLTFLSENGCDYVQGYYFSKPLPRDEFETLLADLSCAEAVSGLDHIMSHLESSHNELERKDLPPSIEELVQDIPGGIASYRVENNRFIPTFFSDGVIALSGHTREEYEEMARCDAMELIYEPDRGMVAAAARTALVSGAVLDVSYRIRSKEGNLIWIHLNGRRIGPLAEVSRFYAVFTRLSAETRQFQSILNETADSIYIIEKESYDLLYTNMLEENYIGVPEYIGQKCYSVLHDKSAPCKFCTLKTHMPDGKEHEMSIEETGQYYSIRFREIKWNGTSAYVRYVRNITEELRTQKEKARLEQYFQTVVKKLPGGIAVMRFDEEGEIVPEFLSEGFSELIGMSQKETWKLYSRNVMAGIHPKDRERVKKQMLESMYNEMNRCKMVYRLKKRDDGYVWVENTFSLIKGEGGENKFYATYRDITRELSEQEQFRRKYNEMLMQHYRTPEPNALIIGHYSITHNKIREIIDHTGSDILNTFGTERENFLTGLSGFIVEKEQRQKFLDMYLNTSALTAFKRKDTEQILKCFVKFPADERGRYVQFKVNLVEAPDAEDITGILTVIDITEQVITDKILHQLSVTNYDFVVDLNLDTDFYTVLAHNTNGDCMPEPHGSHLKRIEEMINSAIVPRDRAVYGKSLDPAEIRLRLKKEKSYTFAYSITDENGDIRSKNMTVSAVDLRIGRVCMVRTDITDSIREQRGLLNMIAYTFELAGFINVKRELLTLYTRRTILDNLSPQVMNYCENAVEGFSDIYIDTNKGGETYQQFFLENMLHKLEDKPEGYDFLLSQQMGNVLRYKQINVLWGDSDHSTICFVQADVTDILSAERDTKAALEEALSLAEEANRTKSEFLSAMSHDIRTPMNAIMGMTVLASAHIEDRERVADCLEKISISSKHLLSLINDVLDMSKIERSQITLSNTKIILSTLLDQVLSIIASQAQGAGIEFVVRKKHIQNDWFYGDALRINQILINVLSNAIKFTPEGGSVEFYVEEIPALKYENVRYCFVVKDTGVGIPEEFLTYLFEPFTRSYSAYRVEGTGLGLSITKGLVDLMGGIISVESAVSQGTEFRIELEYESAAESAGNTIESKRLSFSDLEARKLFADRCFLVAEDNEINAEILSELLSLYGAESVVVTDGAQAVSAFENAPKNIYDAILMDIQMPEMNGYEAARVIRKMDREDAESIPIVAMTANAFAEDIREALDAGMNAHVAKPIDIEMLQVTLSKLL</sequence>
<evidence type="ECO:0000259" key="13">
    <source>
        <dbReference type="PROSITE" id="PS50883"/>
    </source>
</evidence>
<evidence type="ECO:0000256" key="4">
    <source>
        <dbReference type="ARBA" id="ARBA00022553"/>
    </source>
</evidence>
<dbReference type="SUPFAM" id="SSF141868">
    <property type="entry name" value="EAL domain-like"/>
    <property type="match status" value="1"/>
</dbReference>
<keyword evidence="5" id="KW-0418">Kinase</keyword>
<dbReference type="EC" id="2.7.13.3" evidence="2"/>
<dbReference type="SMART" id="SM00086">
    <property type="entry name" value="PAC"/>
    <property type="match status" value="3"/>
</dbReference>
<keyword evidence="5" id="KW-0808">Transferase</keyword>
<feature type="domain" description="PAS" evidence="11">
    <location>
        <begin position="836"/>
        <end position="896"/>
    </location>
</feature>
<evidence type="ECO:0000256" key="2">
    <source>
        <dbReference type="ARBA" id="ARBA00012438"/>
    </source>
</evidence>
<feature type="domain" description="EAL" evidence="13">
    <location>
        <begin position="299"/>
        <end position="553"/>
    </location>
</feature>
<gene>
    <name evidence="15" type="ORF">SAMN05216529_101315</name>
</gene>
<feature type="domain" description="GGDEF" evidence="14">
    <location>
        <begin position="163"/>
        <end position="291"/>
    </location>
</feature>
<evidence type="ECO:0000256" key="3">
    <source>
        <dbReference type="ARBA" id="ARBA00018672"/>
    </source>
</evidence>
<dbReference type="SMART" id="SM00052">
    <property type="entry name" value="EAL"/>
    <property type="match status" value="1"/>
</dbReference>
<dbReference type="InterPro" id="IPR001789">
    <property type="entry name" value="Sig_transdc_resp-reg_receiver"/>
</dbReference>
<dbReference type="InterPro" id="IPR036097">
    <property type="entry name" value="HisK_dim/P_sf"/>
</dbReference>
<dbReference type="PRINTS" id="PR00344">
    <property type="entry name" value="BCTRLSENSOR"/>
</dbReference>
<dbReference type="PANTHER" id="PTHR45339">
    <property type="entry name" value="HYBRID SIGNAL TRANSDUCTION HISTIDINE KINASE J"/>
    <property type="match status" value="1"/>
</dbReference>
<evidence type="ECO:0000256" key="8">
    <source>
        <dbReference type="PROSITE-ProRule" id="PRU00169"/>
    </source>
</evidence>
<organism evidence="15 16">
    <name type="scientific">Faecalicatena contorta</name>
    <dbReference type="NCBI Taxonomy" id="39482"/>
    <lineage>
        <taxon>Bacteria</taxon>
        <taxon>Bacillati</taxon>
        <taxon>Bacillota</taxon>
        <taxon>Clostridia</taxon>
        <taxon>Lachnospirales</taxon>
        <taxon>Lachnospiraceae</taxon>
        <taxon>Faecalicatena</taxon>
    </lineage>
</organism>
<dbReference type="InterPro" id="IPR035965">
    <property type="entry name" value="PAS-like_dom_sf"/>
</dbReference>
<dbReference type="PROSITE" id="PS50110">
    <property type="entry name" value="RESPONSE_REGULATORY"/>
    <property type="match status" value="2"/>
</dbReference>
<feature type="domain" description="Histidine kinase" evidence="9">
    <location>
        <begin position="1368"/>
        <end position="1590"/>
    </location>
</feature>
<dbReference type="EMBL" id="UHJJ01000001">
    <property type="protein sequence ID" value="SUQ12420.1"/>
    <property type="molecule type" value="Genomic_DNA"/>
</dbReference>
<dbReference type="SMART" id="SM00448">
    <property type="entry name" value="REC"/>
    <property type="match status" value="2"/>
</dbReference>
<evidence type="ECO:0000259" key="11">
    <source>
        <dbReference type="PROSITE" id="PS50112"/>
    </source>
</evidence>
<dbReference type="InterPro" id="IPR043128">
    <property type="entry name" value="Rev_trsase/Diguanyl_cyclase"/>
</dbReference>
<dbReference type="InterPro" id="IPR035919">
    <property type="entry name" value="EAL_sf"/>
</dbReference>
<dbReference type="Gene3D" id="3.40.50.2300">
    <property type="match status" value="2"/>
</dbReference>
<dbReference type="GO" id="GO:0000155">
    <property type="term" value="F:phosphorelay sensor kinase activity"/>
    <property type="evidence" value="ECO:0007669"/>
    <property type="project" value="InterPro"/>
</dbReference>
<dbReference type="Proteomes" id="UP000254051">
    <property type="component" value="Unassembled WGS sequence"/>
</dbReference>
<dbReference type="InterPro" id="IPR000014">
    <property type="entry name" value="PAS"/>
</dbReference>
<comment type="catalytic activity">
    <reaction evidence="1">
        <text>ATP + protein L-histidine = ADP + protein N-phospho-L-histidine.</text>
        <dbReference type="EC" id="2.7.13.3"/>
    </reaction>
</comment>
<evidence type="ECO:0000313" key="15">
    <source>
        <dbReference type="EMBL" id="SUQ12420.1"/>
    </source>
</evidence>
<dbReference type="CDD" id="cd01948">
    <property type="entry name" value="EAL"/>
    <property type="match status" value="1"/>
</dbReference>
<dbReference type="InterPro" id="IPR013655">
    <property type="entry name" value="PAS_fold_3"/>
</dbReference>
<dbReference type="Gene3D" id="3.20.20.450">
    <property type="entry name" value="EAL domain"/>
    <property type="match status" value="1"/>
</dbReference>
<name>A0A316A3P5_9FIRM</name>
<dbReference type="SUPFAM" id="SSF55073">
    <property type="entry name" value="Nucleotide cyclase"/>
    <property type="match status" value="1"/>
</dbReference>
<proteinExistence type="predicted"/>
<feature type="domain" description="PAC" evidence="12">
    <location>
        <begin position="900"/>
        <end position="951"/>
    </location>
</feature>
<dbReference type="CDD" id="cd00082">
    <property type="entry name" value="HisKA"/>
    <property type="match status" value="1"/>
</dbReference>
<reference evidence="16" key="1">
    <citation type="submission" date="2017-07" db="EMBL/GenBank/DDBJ databases">
        <authorList>
            <person name="Varghese N."/>
            <person name="Submissions S."/>
        </authorList>
    </citation>
    <scope>NUCLEOTIDE SEQUENCE [LARGE SCALE GENOMIC DNA]</scope>
    <source>
        <strain evidence="16">NLAE-zl-C134</strain>
    </source>
</reference>
<feature type="modified residue" description="4-aspartylphosphate" evidence="8">
    <location>
        <position position="56"/>
    </location>
</feature>
<dbReference type="SUPFAM" id="SSF55785">
    <property type="entry name" value="PYP-like sensor domain (PAS domain)"/>
    <property type="match status" value="2"/>
</dbReference>
<keyword evidence="4 8" id="KW-0597">Phosphoprotein</keyword>
<dbReference type="OrthoDB" id="9790669at2"/>
<protein>
    <recommendedName>
        <fullName evidence="3">Stage 0 sporulation protein A homolog</fullName>
        <ecNumber evidence="2">2.7.13.3</ecNumber>
    </recommendedName>
</protein>
<evidence type="ECO:0000313" key="16">
    <source>
        <dbReference type="Proteomes" id="UP000254051"/>
    </source>
</evidence>
<dbReference type="InterPro" id="IPR001633">
    <property type="entry name" value="EAL_dom"/>
</dbReference>
<dbReference type="InterPro" id="IPR029787">
    <property type="entry name" value="Nucleotide_cyclase"/>
</dbReference>
<dbReference type="InterPro" id="IPR003594">
    <property type="entry name" value="HATPase_dom"/>
</dbReference>
<dbReference type="Gene3D" id="3.30.450.20">
    <property type="entry name" value="PAS domain"/>
    <property type="match status" value="2"/>
</dbReference>
<keyword evidence="16" id="KW-1185">Reference proteome</keyword>
<dbReference type="SUPFAM" id="SSF52172">
    <property type="entry name" value="CheY-like"/>
    <property type="match status" value="2"/>
</dbReference>
<dbReference type="Gene3D" id="3.30.70.270">
    <property type="match status" value="1"/>
</dbReference>
<dbReference type="Gene3D" id="1.10.287.130">
    <property type="match status" value="1"/>
</dbReference>
<evidence type="ECO:0000259" key="9">
    <source>
        <dbReference type="PROSITE" id="PS50109"/>
    </source>
</evidence>
<dbReference type="SMART" id="SM00267">
    <property type="entry name" value="GGDEF"/>
    <property type="match status" value="1"/>
</dbReference>
<dbReference type="InterPro" id="IPR000160">
    <property type="entry name" value="GGDEF_dom"/>
</dbReference>
<dbReference type="InterPro" id="IPR011006">
    <property type="entry name" value="CheY-like_superfamily"/>
</dbReference>
<dbReference type="PROSITE" id="PS50887">
    <property type="entry name" value="GGDEF"/>
    <property type="match status" value="1"/>
</dbReference>
<evidence type="ECO:0000256" key="5">
    <source>
        <dbReference type="ARBA" id="ARBA00022777"/>
    </source>
</evidence>
<dbReference type="Pfam" id="PF00072">
    <property type="entry name" value="Response_reg"/>
    <property type="match status" value="2"/>
</dbReference>
<evidence type="ECO:0000256" key="7">
    <source>
        <dbReference type="ARBA" id="ARBA00024867"/>
    </source>
</evidence>
<dbReference type="Pfam" id="PF00990">
    <property type="entry name" value="GGDEF"/>
    <property type="match status" value="1"/>
</dbReference>
<dbReference type="InterPro" id="IPR005467">
    <property type="entry name" value="His_kinase_dom"/>
</dbReference>
<evidence type="ECO:0000256" key="1">
    <source>
        <dbReference type="ARBA" id="ARBA00000085"/>
    </source>
</evidence>
<dbReference type="InterPro" id="IPR036890">
    <property type="entry name" value="HATPase_C_sf"/>
</dbReference>
<dbReference type="Pfam" id="PF02518">
    <property type="entry name" value="HATPase_c"/>
    <property type="match status" value="1"/>
</dbReference>
<feature type="modified residue" description="4-aspartylphosphate" evidence="8">
    <location>
        <position position="1671"/>
    </location>
</feature>
<dbReference type="Gene3D" id="3.30.565.10">
    <property type="entry name" value="Histidine kinase-like ATPase, C-terminal domain"/>
    <property type="match status" value="1"/>
</dbReference>
<evidence type="ECO:0000256" key="6">
    <source>
        <dbReference type="ARBA" id="ARBA00023012"/>
    </source>
</evidence>
<dbReference type="PROSITE" id="PS50113">
    <property type="entry name" value="PAC"/>
    <property type="match status" value="1"/>
</dbReference>
<dbReference type="InterPro" id="IPR000700">
    <property type="entry name" value="PAS-assoc_C"/>
</dbReference>
<dbReference type="PROSITE" id="PS50112">
    <property type="entry name" value="PAS"/>
    <property type="match status" value="1"/>
</dbReference>
<dbReference type="InterPro" id="IPR001610">
    <property type="entry name" value="PAC"/>
</dbReference>
<dbReference type="Pfam" id="PF00512">
    <property type="entry name" value="HisKA"/>
    <property type="match status" value="1"/>
</dbReference>
<dbReference type="Pfam" id="PF08447">
    <property type="entry name" value="PAS_3"/>
    <property type="match status" value="2"/>
</dbReference>
<accession>A0A316A3P5</accession>
<dbReference type="CDD" id="cd17546">
    <property type="entry name" value="REC_hyHK_CKI1_RcsC-like"/>
    <property type="match status" value="1"/>
</dbReference>
<evidence type="ECO:0000259" key="10">
    <source>
        <dbReference type="PROSITE" id="PS50110"/>
    </source>
</evidence>